<dbReference type="PANTHER" id="PTHR38434">
    <property type="entry name" value="BLL2549 PROTEIN"/>
    <property type="match status" value="1"/>
</dbReference>
<feature type="transmembrane region" description="Helical" evidence="2">
    <location>
        <begin position="925"/>
        <end position="945"/>
    </location>
</feature>
<name>A0AAD1D440_SPHMI</name>
<feature type="transmembrane region" description="Helical" evidence="2">
    <location>
        <begin position="798"/>
        <end position="817"/>
    </location>
</feature>
<proteinExistence type="predicted"/>
<feature type="transmembrane region" description="Helical" evidence="2">
    <location>
        <begin position="202"/>
        <end position="235"/>
    </location>
</feature>
<dbReference type="Proteomes" id="UP000276029">
    <property type="component" value="Unassembled WGS sequence"/>
</dbReference>
<keyword evidence="6" id="KW-1185">Reference proteome</keyword>
<gene>
    <name evidence="4" type="ORF">DFR51_3661</name>
    <name evidence="3" type="ORF">SmB9_06770</name>
</gene>
<feature type="transmembrane region" description="Helical" evidence="2">
    <location>
        <begin position="640"/>
        <end position="657"/>
    </location>
</feature>
<feature type="transmembrane region" description="Helical" evidence="2">
    <location>
        <begin position="505"/>
        <end position="523"/>
    </location>
</feature>
<reference evidence="4 6" key="2">
    <citation type="submission" date="2018-10" db="EMBL/GenBank/DDBJ databases">
        <title>Genomic Encyclopedia of Type Strains, Phase IV (KMG-IV): sequencing the most valuable type-strain genomes for metagenomic binning, comparative biology and taxonomic classification.</title>
        <authorList>
            <person name="Goeker M."/>
        </authorList>
    </citation>
    <scope>NUCLEOTIDE SEQUENCE [LARGE SCALE GENOMIC DNA]</scope>
    <source>
        <strain evidence="4 6">DSM 19791</strain>
    </source>
</reference>
<feature type="transmembrane region" description="Helical" evidence="2">
    <location>
        <begin position="475"/>
        <end position="493"/>
    </location>
</feature>
<keyword evidence="2" id="KW-1133">Transmembrane helix</keyword>
<protein>
    <submittedName>
        <fullName evidence="4">Membrane protein</fullName>
    </submittedName>
</protein>
<feature type="region of interest" description="Disordered" evidence="1">
    <location>
        <begin position="55"/>
        <end position="78"/>
    </location>
</feature>
<keyword evidence="2" id="KW-0812">Transmembrane</keyword>
<evidence type="ECO:0000256" key="2">
    <source>
        <dbReference type="SAM" id="Phobius"/>
    </source>
</evidence>
<feature type="transmembrane region" description="Helical" evidence="2">
    <location>
        <begin position="951"/>
        <end position="971"/>
    </location>
</feature>
<accession>A0AAD1D440</accession>
<feature type="transmembrane region" description="Helical" evidence="2">
    <location>
        <begin position="900"/>
        <end position="918"/>
    </location>
</feature>
<reference evidence="3 5" key="1">
    <citation type="submission" date="2018-06" db="EMBL/GenBank/DDBJ databases">
        <title>Complete Genome Sequence of the Microcystin-Degrading Bacterium Sphingosinicella microcystinivorans Strain B-9.</title>
        <authorList>
            <person name="Jin H."/>
            <person name="Nishizawa T."/>
            <person name="Guo Y."/>
            <person name="Nishizawa A."/>
            <person name="Park H."/>
            <person name="Kato H."/>
            <person name="Tsuji K."/>
            <person name="Harada K."/>
        </authorList>
    </citation>
    <scope>NUCLEOTIDE SEQUENCE [LARGE SCALE GENOMIC DNA]</scope>
    <source>
        <strain evidence="3 5">B9</strain>
    </source>
</reference>
<dbReference type="InterPro" id="IPR014600">
    <property type="entry name" value="UCP035905_mem"/>
</dbReference>
<dbReference type="PANTHER" id="PTHR38434:SF1">
    <property type="entry name" value="BLL2549 PROTEIN"/>
    <property type="match status" value="1"/>
</dbReference>
<dbReference type="AlphaFoldDB" id="A0AAD1D440"/>
<feature type="transmembrane region" description="Helical" evidence="2">
    <location>
        <begin position="529"/>
        <end position="547"/>
    </location>
</feature>
<dbReference type="EMBL" id="AP018711">
    <property type="protein sequence ID" value="BBE33019.1"/>
    <property type="molecule type" value="Genomic_DNA"/>
</dbReference>
<dbReference type="RefSeq" id="WP_121053673.1">
    <property type="nucleotide sequence ID" value="NZ_AP018711.1"/>
</dbReference>
<feature type="transmembrane region" description="Helical" evidence="2">
    <location>
        <begin position="559"/>
        <end position="576"/>
    </location>
</feature>
<feature type="transmembrane region" description="Helical" evidence="2">
    <location>
        <begin position="417"/>
        <end position="439"/>
    </location>
</feature>
<feature type="transmembrane region" description="Helical" evidence="2">
    <location>
        <begin position="588"/>
        <end position="609"/>
    </location>
</feature>
<dbReference type="EMBL" id="RBWX01000013">
    <property type="protein sequence ID" value="RKS84568.1"/>
    <property type="molecule type" value="Genomic_DNA"/>
</dbReference>
<feature type="transmembrane region" description="Helical" evidence="2">
    <location>
        <begin position="267"/>
        <end position="285"/>
    </location>
</feature>
<feature type="transmembrane region" description="Helical" evidence="2">
    <location>
        <begin position="292"/>
        <end position="311"/>
    </location>
</feature>
<sequence length="980" mass="102804">MVFTLVLLVMAAVVIDMRRRMTRLEARVEQLEDMPQRATPSAVDVAPAFAPPVAEQYAAASEPEPKPEPEPEPEPEQVAVMEPAPVPEPAAKPMVLRVGRPFEAAPEIAVDAQDDAEPARTFSFEDLFGRRLPIWAGGITLAVAGVLIVKYSIDAGLLSPLVRVLLGLLFGGGLIGGAEFALRREDTVRDPRVRQALSGAGLATLYASILIAANLYALIGPVTAFVGLAAVTALAMALSVRFGAPSAVLGLVGGLATPALVGTGDPHVPLLSCYLALAVGGLCALSRRQRWMWLGVSALVGGMGWGAILILGGVLDFASSLSIGLLVLAMGIGLPLLAFGAAGGAVIRVLAAVGAAAQMAALVAMGGFTMLHWGLFGLLSVALVWLAVREPSFGRLPAVGLLVALLLAGAWPNPEAISFALVLGAAAIIYGAPALWRLWRQNGGLIEAAQIAMLGLGGMAVVMLQFYRVDEGLDGGFALLALVAAGLPAAGLVTGWNSPARQGDARFPLLATAAAVLLMLAGGLAFPEWLLPVTIAAISAGLLMLSIAARDPHVERSGWAFLLLAIVILALGEHSGRELARLVEHTQLIGINAVVRWASVALAAGFYVWRGELRAGRVAAEAATALLAYGTLAQVVPADWLALTAAVIVVLAVELGLRVRRTFPVAAAAATAVVLLWAALPALEWLMQAMLSLAGTAVRARALPDLGEAIRQLLLPAALLGFALWRLEGLPAIVRRGAVIGIGVMAGIAAHILFKQIFDLRTASDVEALALAERCVWQALLIGSGAALWRFGRWPRAASALVAAGLGHALLYNAVLLNPLWAEQAVGDWPLVNLVVPTFGLPAAALWLLTRMEPEIMARLARPVEIMRMLLVAIFAFATLRQLFHGTLLTEGGLTPMEDILRSVLAIGLAGGFLLWGIRRQNRDWRIASLVLMVAAVGKVFLFDASGLDGLLRIASFIALGFSLIGIGWLYSRQLNADPR</sequence>
<feature type="transmembrane region" description="Helical" evidence="2">
    <location>
        <begin position="829"/>
        <end position="849"/>
    </location>
</feature>
<organism evidence="3 5">
    <name type="scientific">Sphingosinicella microcystinivorans</name>
    <dbReference type="NCBI Taxonomy" id="335406"/>
    <lineage>
        <taxon>Bacteria</taxon>
        <taxon>Pseudomonadati</taxon>
        <taxon>Pseudomonadota</taxon>
        <taxon>Alphaproteobacteria</taxon>
        <taxon>Sphingomonadales</taxon>
        <taxon>Sphingosinicellaceae</taxon>
        <taxon>Sphingosinicella</taxon>
    </lineage>
</organism>
<feature type="transmembrane region" description="Helical" evidence="2">
    <location>
        <begin position="451"/>
        <end position="469"/>
    </location>
</feature>
<keyword evidence="2" id="KW-0472">Membrane</keyword>
<dbReference type="KEGG" id="smic:SmB9_06770"/>
<evidence type="ECO:0000313" key="6">
    <source>
        <dbReference type="Proteomes" id="UP000276029"/>
    </source>
</evidence>
<dbReference type="InterPro" id="IPR019286">
    <property type="entry name" value="DUF2339_TM"/>
</dbReference>
<evidence type="ECO:0000313" key="3">
    <source>
        <dbReference type="EMBL" id="BBE33019.1"/>
    </source>
</evidence>
<evidence type="ECO:0000313" key="5">
    <source>
        <dbReference type="Proteomes" id="UP000275727"/>
    </source>
</evidence>
<feature type="transmembrane region" description="Helical" evidence="2">
    <location>
        <begin position="161"/>
        <end position="182"/>
    </location>
</feature>
<feature type="transmembrane region" description="Helical" evidence="2">
    <location>
        <begin position="664"/>
        <end position="683"/>
    </location>
</feature>
<feature type="transmembrane region" description="Helical" evidence="2">
    <location>
        <begin position="370"/>
        <end position="388"/>
    </location>
</feature>
<dbReference type="Proteomes" id="UP000275727">
    <property type="component" value="Chromosome"/>
</dbReference>
<evidence type="ECO:0000256" key="1">
    <source>
        <dbReference type="SAM" id="MobiDB-lite"/>
    </source>
</evidence>
<dbReference type="Pfam" id="PF10101">
    <property type="entry name" value="DUF2339"/>
    <property type="match status" value="1"/>
</dbReference>
<dbReference type="PIRSF" id="PIRSF035905">
    <property type="entry name" value="UCP035905_mp"/>
    <property type="match status" value="1"/>
</dbReference>
<feature type="transmembrane region" description="Helical" evidence="2">
    <location>
        <begin position="132"/>
        <end position="149"/>
    </location>
</feature>
<feature type="transmembrane region" description="Helical" evidence="2">
    <location>
        <begin position="870"/>
        <end position="888"/>
    </location>
</feature>
<feature type="transmembrane region" description="Helical" evidence="2">
    <location>
        <begin position="616"/>
        <end position="634"/>
    </location>
</feature>
<feature type="transmembrane region" description="Helical" evidence="2">
    <location>
        <begin position="317"/>
        <end position="338"/>
    </location>
</feature>
<feature type="transmembrane region" description="Helical" evidence="2">
    <location>
        <begin position="739"/>
        <end position="758"/>
    </location>
</feature>
<evidence type="ECO:0000313" key="4">
    <source>
        <dbReference type="EMBL" id="RKS84568.1"/>
    </source>
</evidence>